<organism evidence="5 6">
    <name type="scientific">Phyllobacterium endophyticum</name>
    <dbReference type="NCBI Taxonomy" id="1149773"/>
    <lineage>
        <taxon>Bacteria</taxon>
        <taxon>Pseudomonadati</taxon>
        <taxon>Pseudomonadota</taxon>
        <taxon>Alphaproteobacteria</taxon>
        <taxon>Hyphomicrobiales</taxon>
        <taxon>Phyllobacteriaceae</taxon>
        <taxon>Phyllobacterium</taxon>
    </lineage>
</organism>
<comment type="similarity">
    <text evidence="1 3 4">Belongs to the GroES chaperonin family.</text>
</comment>
<dbReference type="GO" id="GO:0005737">
    <property type="term" value="C:cytoplasm"/>
    <property type="evidence" value="ECO:0007669"/>
    <property type="project" value="UniProtKB-SubCell"/>
</dbReference>
<dbReference type="RefSeq" id="WP_106717345.1">
    <property type="nucleotide sequence ID" value="NZ_JACHXT010000003.1"/>
</dbReference>
<keyword evidence="6" id="KW-1185">Reference proteome</keyword>
<comment type="function">
    <text evidence="3 4">Together with the chaperonin GroEL, plays an essential role in assisting protein folding. The GroEL-GroES system forms a nano-cage that allows encapsulation of the non-native substrate proteins and provides a physical environment optimized to promote and accelerate protein folding. GroES binds to the apical surface of the GroEL ring, thereby capping the opening of the GroEL channel.</text>
</comment>
<dbReference type="EMBL" id="PGGN01000003">
    <property type="protein sequence ID" value="PSH57203.1"/>
    <property type="molecule type" value="Genomic_DNA"/>
</dbReference>
<dbReference type="AlphaFoldDB" id="A0A2P7ASQ4"/>
<evidence type="ECO:0000256" key="4">
    <source>
        <dbReference type="RuleBase" id="RU000535"/>
    </source>
</evidence>
<dbReference type="CDD" id="cd00320">
    <property type="entry name" value="cpn10"/>
    <property type="match status" value="1"/>
</dbReference>
<dbReference type="GO" id="GO:0046872">
    <property type="term" value="F:metal ion binding"/>
    <property type="evidence" value="ECO:0007669"/>
    <property type="project" value="TreeGrafter"/>
</dbReference>
<dbReference type="GO" id="GO:0005524">
    <property type="term" value="F:ATP binding"/>
    <property type="evidence" value="ECO:0007669"/>
    <property type="project" value="InterPro"/>
</dbReference>
<accession>A0A2P7ASQ4</accession>
<dbReference type="InterPro" id="IPR020818">
    <property type="entry name" value="Chaperonin_GroES"/>
</dbReference>
<keyword evidence="3" id="KW-0963">Cytoplasm</keyword>
<comment type="caution">
    <text evidence="5">The sequence shown here is derived from an EMBL/GenBank/DDBJ whole genome shotgun (WGS) entry which is preliminary data.</text>
</comment>
<evidence type="ECO:0000256" key="1">
    <source>
        <dbReference type="ARBA" id="ARBA00006975"/>
    </source>
</evidence>
<dbReference type="PRINTS" id="PR00297">
    <property type="entry name" value="CHAPERONIN10"/>
</dbReference>
<dbReference type="PANTHER" id="PTHR10772:SF58">
    <property type="entry name" value="CO-CHAPERONIN GROES"/>
    <property type="match status" value="1"/>
</dbReference>
<comment type="subcellular location">
    <subcellularLocation>
        <location evidence="3">Cytoplasm</location>
    </subcellularLocation>
</comment>
<dbReference type="SMART" id="SM00883">
    <property type="entry name" value="Cpn10"/>
    <property type="match status" value="1"/>
</dbReference>
<proteinExistence type="inferred from homology"/>
<reference evidence="6" key="1">
    <citation type="submission" date="2017-11" db="EMBL/GenBank/DDBJ databases">
        <authorList>
            <person name="Kuznetsova I."/>
            <person name="Sazanova A."/>
            <person name="Chirak E."/>
            <person name="Safronova V."/>
            <person name="Willems A."/>
        </authorList>
    </citation>
    <scope>NUCLEOTIDE SEQUENCE [LARGE SCALE GENOMIC DNA]</scope>
    <source>
        <strain evidence="6">PEPV15</strain>
    </source>
</reference>
<sequence length="97" mass="10371">MKFRPLHDRVVIRRSEGDIKSKGGIIIPDTAKEKPQEGTVIAVGPGARDESGALIALDVKAGDAVLFGKWSGAEVKIDGDDLLIMKETDIMGIVETL</sequence>
<dbReference type="InterPro" id="IPR011032">
    <property type="entry name" value="GroES-like_sf"/>
</dbReference>
<dbReference type="PROSITE" id="PS00681">
    <property type="entry name" value="CHAPERONINS_CPN10"/>
    <property type="match status" value="1"/>
</dbReference>
<evidence type="ECO:0000313" key="5">
    <source>
        <dbReference type="EMBL" id="PSH57203.1"/>
    </source>
</evidence>
<evidence type="ECO:0000256" key="3">
    <source>
        <dbReference type="HAMAP-Rule" id="MF_00580"/>
    </source>
</evidence>
<dbReference type="FunFam" id="2.30.33.40:FF:000001">
    <property type="entry name" value="10 kDa chaperonin"/>
    <property type="match status" value="1"/>
</dbReference>
<dbReference type="InterPro" id="IPR018369">
    <property type="entry name" value="Chaprnonin_Cpn10_CS"/>
</dbReference>
<dbReference type="Proteomes" id="UP000241158">
    <property type="component" value="Unassembled WGS sequence"/>
</dbReference>
<dbReference type="GO" id="GO:0051087">
    <property type="term" value="F:protein-folding chaperone binding"/>
    <property type="evidence" value="ECO:0007669"/>
    <property type="project" value="TreeGrafter"/>
</dbReference>
<evidence type="ECO:0000313" key="6">
    <source>
        <dbReference type="Proteomes" id="UP000241158"/>
    </source>
</evidence>
<dbReference type="NCBIfam" id="NF001531">
    <property type="entry name" value="PRK00364.2-2"/>
    <property type="match status" value="1"/>
</dbReference>
<keyword evidence="2 3" id="KW-0143">Chaperone</keyword>
<dbReference type="NCBIfam" id="NF001529">
    <property type="entry name" value="PRK00364.1-5"/>
    <property type="match status" value="1"/>
</dbReference>
<dbReference type="GO" id="GO:0051082">
    <property type="term" value="F:unfolded protein binding"/>
    <property type="evidence" value="ECO:0007669"/>
    <property type="project" value="TreeGrafter"/>
</dbReference>
<name>A0A2P7ASQ4_9HYPH</name>
<comment type="subunit">
    <text evidence="3">Heptamer of 7 subunits arranged in a ring. Interacts with the chaperonin GroEL.</text>
</comment>
<dbReference type="NCBIfam" id="NF001527">
    <property type="entry name" value="PRK00364.1-2"/>
    <property type="match status" value="1"/>
</dbReference>
<dbReference type="InterPro" id="IPR037124">
    <property type="entry name" value="Chaperonin_GroES_sf"/>
</dbReference>
<dbReference type="OrthoDB" id="9806791at2"/>
<gene>
    <name evidence="3" type="primary">groES</name>
    <name evidence="3" type="synonym">groS</name>
    <name evidence="5" type="ORF">CU100_14585</name>
</gene>
<protein>
    <recommendedName>
        <fullName evidence="3">Co-chaperonin GroES</fullName>
    </recommendedName>
    <alternativeName>
        <fullName evidence="3">10 kDa chaperonin</fullName>
    </alternativeName>
    <alternativeName>
        <fullName evidence="3">Chaperonin-10</fullName>
        <shortName evidence="3">Cpn10</shortName>
    </alternativeName>
</protein>
<dbReference type="HAMAP" id="MF_00580">
    <property type="entry name" value="CH10"/>
    <property type="match status" value="1"/>
</dbReference>
<dbReference type="PANTHER" id="PTHR10772">
    <property type="entry name" value="10 KDA HEAT SHOCK PROTEIN"/>
    <property type="match status" value="1"/>
</dbReference>
<dbReference type="GO" id="GO:0044183">
    <property type="term" value="F:protein folding chaperone"/>
    <property type="evidence" value="ECO:0007669"/>
    <property type="project" value="InterPro"/>
</dbReference>
<dbReference type="SUPFAM" id="SSF50129">
    <property type="entry name" value="GroES-like"/>
    <property type="match status" value="1"/>
</dbReference>
<dbReference type="Pfam" id="PF00166">
    <property type="entry name" value="Cpn10"/>
    <property type="match status" value="1"/>
</dbReference>
<dbReference type="Gene3D" id="2.30.33.40">
    <property type="entry name" value="GroES chaperonin"/>
    <property type="match status" value="1"/>
</dbReference>
<dbReference type="NCBIfam" id="NF001533">
    <property type="entry name" value="PRK00364.2-4"/>
    <property type="match status" value="1"/>
</dbReference>
<evidence type="ECO:0000256" key="2">
    <source>
        <dbReference type="ARBA" id="ARBA00023186"/>
    </source>
</evidence>